<dbReference type="AlphaFoldDB" id="A0A422P9F6"/>
<evidence type="ECO:0000313" key="2">
    <source>
        <dbReference type="Proteomes" id="UP000284403"/>
    </source>
</evidence>
<organism evidence="1 2">
    <name type="scientific">Trypanosoma conorhini</name>
    <dbReference type="NCBI Taxonomy" id="83891"/>
    <lineage>
        <taxon>Eukaryota</taxon>
        <taxon>Discoba</taxon>
        <taxon>Euglenozoa</taxon>
        <taxon>Kinetoplastea</taxon>
        <taxon>Metakinetoplastina</taxon>
        <taxon>Trypanosomatida</taxon>
        <taxon>Trypanosomatidae</taxon>
        <taxon>Trypanosoma</taxon>
    </lineage>
</organism>
<dbReference type="RefSeq" id="XP_029227128.1">
    <property type="nucleotide sequence ID" value="XM_029372809.1"/>
</dbReference>
<reference evidence="1 2" key="1">
    <citation type="journal article" date="2018" name="BMC Genomics">
        <title>Genomic comparison of Trypanosoma conorhini and Trypanosoma rangeli to Trypanosoma cruzi strains of high and low virulence.</title>
        <authorList>
            <person name="Bradwell K.R."/>
            <person name="Koparde V.N."/>
            <person name="Matveyev A.V."/>
            <person name="Serrano M.G."/>
            <person name="Alves J.M."/>
            <person name="Parikh H."/>
            <person name="Huang B."/>
            <person name="Lee V."/>
            <person name="Espinosa-Alvarez O."/>
            <person name="Ortiz P.A."/>
            <person name="Costa-Martins A.G."/>
            <person name="Teixeira M.M."/>
            <person name="Buck G.A."/>
        </authorList>
    </citation>
    <scope>NUCLEOTIDE SEQUENCE [LARGE SCALE GENOMIC DNA]</scope>
    <source>
        <strain evidence="1 2">025E</strain>
    </source>
</reference>
<protein>
    <submittedName>
        <fullName evidence="1">Uncharacterized protein</fullName>
    </submittedName>
</protein>
<name>A0A422P9F6_9TRYP</name>
<keyword evidence="2" id="KW-1185">Reference proteome</keyword>
<evidence type="ECO:0000313" key="1">
    <source>
        <dbReference type="EMBL" id="RNF14361.1"/>
    </source>
</evidence>
<dbReference type="Proteomes" id="UP000284403">
    <property type="component" value="Unassembled WGS sequence"/>
</dbReference>
<accession>A0A422P9F6</accession>
<dbReference type="EMBL" id="MKKU01000367">
    <property type="protein sequence ID" value="RNF14361.1"/>
    <property type="molecule type" value="Genomic_DNA"/>
</dbReference>
<dbReference type="GeneID" id="40319530"/>
<gene>
    <name evidence="1" type="ORF">Tco025E_05919</name>
</gene>
<proteinExistence type="predicted"/>
<sequence>MQFLLVKLRKLLLSFKAGRRPHACERVRDGHLLNGNGGRRQGQQSQLQWWNDAILRARVSDKKGVKRICLSTVKHHARKRYRVRRTAIRRSLRVPKCGASLSKPRVPTNVRQDKWHALNALN</sequence>
<comment type="caution">
    <text evidence="1">The sequence shown here is derived from an EMBL/GenBank/DDBJ whole genome shotgun (WGS) entry which is preliminary data.</text>
</comment>